<organism evidence="1">
    <name type="scientific">uncultured Verrucomicrobiales bacterium HF0010_05E02</name>
    <dbReference type="NCBI Taxonomy" id="710995"/>
    <lineage>
        <taxon>Bacteria</taxon>
        <taxon>Pseudomonadati</taxon>
        <taxon>Verrucomicrobiota</taxon>
        <taxon>Verrucomicrobiia</taxon>
        <taxon>Verrucomicrobiales</taxon>
        <taxon>environmental samples</taxon>
    </lineage>
</organism>
<proteinExistence type="predicted"/>
<sequence>MSGKFRPARIKQRVGHCLKEVLSEIVVAVKMPRTRSRTERPYGPLL</sequence>
<protein>
    <submittedName>
        <fullName evidence="1">Uncharacterized protein</fullName>
    </submittedName>
</protein>
<evidence type="ECO:0000313" key="1">
    <source>
        <dbReference type="EMBL" id="ADI16720.1"/>
    </source>
</evidence>
<accession>E0XQM9</accession>
<dbReference type="AlphaFoldDB" id="E0XQM9"/>
<dbReference type="EMBL" id="GU474845">
    <property type="protein sequence ID" value="ADI16720.1"/>
    <property type="molecule type" value="Genomic_DNA"/>
</dbReference>
<reference evidence="1" key="1">
    <citation type="journal article" date="2011" name="Environ. Microbiol.">
        <title>Time-series analyses of Monterey Bay coastal microbial picoplankton using a 'genome proxy' microarray.</title>
        <authorList>
            <person name="Rich V.I."/>
            <person name="Pham V.D."/>
            <person name="Eppley J."/>
            <person name="Shi Y."/>
            <person name="DeLong E.F."/>
        </authorList>
    </citation>
    <scope>NUCLEOTIDE SEQUENCE</scope>
</reference>
<name>E0XQM9_9BACT</name>